<name>A0A6N8GQU4_9MICC</name>
<organism evidence="4 5">
    <name type="scientific">Kocuria sediminis</name>
    <dbReference type="NCBI Taxonomy" id="1038857"/>
    <lineage>
        <taxon>Bacteria</taxon>
        <taxon>Bacillati</taxon>
        <taxon>Actinomycetota</taxon>
        <taxon>Actinomycetes</taxon>
        <taxon>Micrococcales</taxon>
        <taxon>Micrococcaceae</taxon>
        <taxon>Kocuria</taxon>
    </lineage>
</organism>
<dbReference type="InterPro" id="IPR050595">
    <property type="entry name" value="Bact_response_regulator"/>
</dbReference>
<dbReference type="Proteomes" id="UP000436989">
    <property type="component" value="Unassembled WGS sequence"/>
</dbReference>
<evidence type="ECO:0000256" key="1">
    <source>
        <dbReference type="ARBA" id="ARBA00022553"/>
    </source>
</evidence>
<dbReference type="InterPro" id="IPR011006">
    <property type="entry name" value="CheY-like_superfamily"/>
</dbReference>
<keyword evidence="1 2" id="KW-0597">Phosphoprotein</keyword>
<evidence type="ECO:0000313" key="4">
    <source>
        <dbReference type="EMBL" id="MUN63653.1"/>
    </source>
</evidence>
<dbReference type="PANTHER" id="PTHR44591:SF22">
    <property type="entry name" value="CHEY SUBFAMILY"/>
    <property type="match status" value="1"/>
</dbReference>
<dbReference type="PROSITE" id="PS50110">
    <property type="entry name" value="RESPONSE_REGULATORY"/>
    <property type="match status" value="1"/>
</dbReference>
<dbReference type="SUPFAM" id="SSF52172">
    <property type="entry name" value="CheY-like"/>
    <property type="match status" value="1"/>
</dbReference>
<feature type="domain" description="Response regulatory" evidence="3">
    <location>
        <begin position="4"/>
        <end position="120"/>
    </location>
</feature>
<evidence type="ECO:0000313" key="5">
    <source>
        <dbReference type="Proteomes" id="UP000436989"/>
    </source>
</evidence>
<dbReference type="InterPro" id="IPR001789">
    <property type="entry name" value="Sig_transdc_resp-reg_receiver"/>
</dbReference>
<dbReference type="Gene3D" id="3.40.50.2300">
    <property type="match status" value="1"/>
</dbReference>
<comment type="caution">
    <text evidence="4">The sequence shown here is derived from an EMBL/GenBank/DDBJ whole genome shotgun (WGS) entry which is preliminary data.</text>
</comment>
<sequence>MTRTLLVVDDEADIRELARMSLELVGGHRVLVASSGPEALAAVAAHRPDAVVMDVQMPHMDGPATLHALRAAGGHVPPTVFVTASVLENELAALRQMPVAGVLTKPFDPMTFAAELEQLLGWSR</sequence>
<dbReference type="RefSeq" id="WP_156269539.1">
    <property type="nucleotide sequence ID" value="NZ_WOGU01000008.1"/>
</dbReference>
<proteinExistence type="predicted"/>
<protein>
    <submittedName>
        <fullName evidence="4">Response regulator</fullName>
    </submittedName>
</protein>
<keyword evidence="5" id="KW-1185">Reference proteome</keyword>
<dbReference type="AlphaFoldDB" id="A0A6N8GQU4"/>
<accession>A0A6N8GQU4</accession>
<evidence type="ECO:0000259" key="3">
    <source>
        <dbReference type="PROSITE" id="PS50110"/>
    </source>
</evidence>
<reference evidence="4 5" key="1">
    <citation type="submission" date="2019-12" db="EMBL/GenBank/DDBJ databases">
        <authorList>
            <person name="Shi Y."/>
        </authorList>
    </citation>
    <scope>NUCLEOTIDE SEQUENCE [LARGE SCALE GENOMIC DNA]</scope>
    <source>
        <strain evidence="4 5">JCM 17929</strain>
    </source>
</reference>
<evidence type="ECO:0000256" key="2">
    <source>
        <dbReference type="PROSITE-ProRule" id="PRU00169"/>
    </source>
</evidence>
<dbReference type="SMART" id="SM00448">
    <property type="entry name" value="REC"/>
    <property type="match status" value="1"/>
</dbReference>
<dbReference type="PANTHER" id="PTHR44591">
    <property type="entry name" value="STRESS RESPONSE REGULATOR PROTEIN 1"/>
    <property type="match status" value="1"/>
</dbReference>
<dbReference type="EMBL" id="WOGU01000008">
    <property type="protein sequence ID" value="MUN63653.1"/>
    <property type="molecule type" value="Genomic_DNA"/>
</dbReference>
<dbReference type="GO" id="GO:0000160">
    <property type="term" value="P:phosphorelay signal transduction system"/>
    <property type="evidence" value="ECO:0007669"/>
    <property type="project" value="InterPro"/>
</dbReference>
<feature type="modified residue" description="4-aspartylphosphate" evidence="2">
    <location>
        <position position="54"/>
    </location>
</feature>
<gene>
    <name evidence="4" type="ORF">GMA12_10930</name>
</gene>
<dbReference type="Pfam" id="PF00072">
    <property type="entry name" value="Response_reg"/>
    <property type="match status" value="1"/>
</dbReference>